<proteinExistence type="predicted"/>
<dbReference type="EMBL" id="NMUH01000077">
    <property type="protein sequence ID" value="MQL70746.1"/>
    <property type="molecule type" value="Genomic_DNA"/>
</dbReference>
<dbReference type="AlphaFoldDB" id="A0A843TKJ3"/>
<dbReference type="Proteomes" id="UP000652761">
    <property type="component" value="Unassembled WGS sequence"/>
</dbReference>
<feature type="region of interest" description="Disordered" evidence="1">
    <location>
        <begin position="224"/>
        <end position="246"/>
    </location>
</feature>
<organism evidence="2 3">
    <name type="scientific">Colocasia esculenta</name>
    <name type="common">Wild taro</name>
    <name type="synonym">Arum esculentum</name>
    <dbReference type="NCBI Taxonomy" id="4460"/>
    <lineage>
        <taxon>Eukaryota</taxon>
        <taxon>Viridiplantae</taxon>
        <taxon>Streptophyta</taxon>
        <taxon>Embryophyta</taxon>
        <taxon>Tracheophyta</taxon>
        <taxon>Spermatophyta</taxon>
        <taxon>Magnoliopsida</taxon>
        <taxon>Liliopsida</taxon>
        <taxon>Araceae</taxon>
        <taxon>Aroideae</taxon>
        <taxon>Colocasieae</taxon>
        <taxon>Colocasia</taxon>
    </lineage>
</organism>
<name>A0A843TKJ3_COLES</name>
<sequence length="274" mass="29957">MSEQAGRSRQSLMKIAMGHSVRRPEHDRVLCSDQIATGTYVAMVLRTWPIGLSRSQFWPKASLASISIDVDVVSVSTIWMPTLTLASSNVDANFSDLHALQSRISGSKLAHPLMGSYSSGHLQRLGDSWSIREGFPDLALVSTSVKNPEEGVFGGFLGLPKESFTAILDPFGVFFRGKQELGVNALDAEIPGVVGDDTLAEEAVEIDSERRQIAIESYEDRDGSFGQAARMRQGSQSRSNHDRYLCRDGPENAAYRAVAFLGTSPEFEREKGLS</sequence>
<evidence type="ECO:0000313" key="2">
    <source>
        <dbReference type="EMBL" id="MQL70746.1"/>
    </source>
</evidence>
<comment type="caution">
    <text evidence="2">The sequence shown here is derived from an EMBL/GenBank/DDBJ whole genome shotgun (WGS) entry which is preliminary data.</text>
</comment>
<keyword evidence="3" id="KW-1185">Reference proteome</keyword>
<protein>
    <submittedName>
        <fullName evidence="2">Uncharacterized protein</fullName>
    </submittedName>
</protein>
<reference evidence="2" key="1">
    <citation type="submission" date="2017-07" db="EMBL/GenBank/DDBJ databases">
        <title>Taro Niue Genome Assembly and Annotation.</title>
        <authorList>
            <person name="Atibalentja N."/>
            <person name="Keating K."/>
            <person name="Fields C.J."/>
        </authorList>
    </citation>
    <scope>NUCLEOTIDE SEQUENCE</scope>
    <source>
        <strain evidence="2">Niue_2</strain>
        <tissue evidence="2">Leaf</tissue>
    </source>
</reference>
<evidence type="ECO:0000313" key="3">
    <source>
        <dbReference type="Proteomes" id="UP000652761"/>
    </source>
</evidence>
<evidence type="ECO:0000256" key="1">
    <source>
        <dbReference type="SAM" id="MobiDB-lite"/>
    </source>
</evidence>
<accession>A0A843TKJ3</accession>
<gene>
    <name evidence="2" type="ORF">Taro_003065</name>
</gene>